<accession>F6XW60</accession>
<reference evidence="3" key="3">
    <citation type="submission" date="2025-09" db="UniProtKB">
        <authorList>
            <consortium name="Ensembl"/>
        </authorList>
    </citation>
    <scope>IDENTIFICATION</scope>
</reference>
<evidence type="ECO:0000256" key="1">
    <source>
        <dbReference type="SAM" id="MobiDB-lite"/>
    </source>
</evidence>
<dbReference type="Proteomes" id="UP000008144">
    <property type="component" value="Unassembled WGS sequence"/>
</dbReference>
<dbReference type="Ensembl" id="ENSCINT00000027581.2">
    <property type="protein sequence ID" value="ENSCINP00000027335.2"/>
    <property type="gene ID" value="ENSCING00000015401.2"/>
</dbReference>
<dbReference type="AlphaFoldDB" id="F6XW60"/>
<feature type="region of interest" description="Disordered" evidence="1">
    <location>
        <begin position="53"/>
        <end position="83"/>
    </location>
</feature>
<keyword evidence="2" id="KW-0732">Signal</keyword>
<reference evidence="3" key="2">
    <citation type="submission" date="2025-08" db="UniProtKB">
        <authorList>
            <consortium name="Ensembl"/>
        </authorList>
    </citation>
    <scope>IDENTIFICATION</scope>
</reference>
<feature type="compositionally biased region" description="Acidic residues" evidence="1">
    <location>
        <begin position="73"/>
        <end position="83"/>
    </location>
</feature>
<proteinExistence type="predicted"/>
<dbReference type="InParanoid" id="F6XW60"/>
<evidence type="ECO:0000256" key="2">
    <source>
        <dbReference type="SAM" id="SignalP"/>
    </source>
</evidence>
<organism evidence="3 4">
    <name type="scientific">Ciona intestinalis</name>
    <name type="common">Transparent sea squirt</name>
    <name type="synonym">Ascidia intestinalis</name>
    <dbReference type="NCBI Taxonomy" id="7719"/>
    <lineage>
        <taxon>Eukaryota</taxon>
        <taxon>Metazoa</taxon>
        <taxon>Chordata</taxon>
        <taxon>Tunicata</taxon>
        <taxon>Ascidiacea</taxon>
        <taxon>Phlebobranchia</taxon>
        <taxon>Cionidae</taxon>
        <taxon>Ciona</taxon>
    </lineage>
</organism>
<evidence type="ECO:0000313" key="3">
    <source>
        <dbReference type="Ensembl" id="ENSCINP00000027335.2"/>
    </source>
</evidence>
<dbReference type="HOGENOM" id="CLU_2541893_0_0_1"/>
<protein>
    <submittedName>
        <fullName evidence="3">Uncharacterized protein</fullName>
    </submittedName>
</protein>
<feature type="signal peptide" evidence="2">
    <location>
        <begin position="1"/>
        <end position="22"/>
    </location>
</feature>
<feature type="chain" id="PRO_5003350928" evidence="2">
    <location>
        <begin position="23"/>
        <end position="83"/>
    </location>
</feature>
<keyword evidence="4" id="KW-1185">Reference proteome</keyword>
<name>F6XW60_CIOIN</name>
<sequence length="83" mass="10363">MNTKALLCLLVVCMLLVDVSESFRRRRRKFIYRRRFLYCRRRFYRRRCFYGDQEGAEEQQQDNFNEEPHGDMDNDEMQEEPQE</sequence>
<dbReference type="OMA" id="NFNEEPH"/>
<evidence type="ECO:0000313" key="4">
    <source>
        <dbReference type="Proteomes" id="UP000008144"/>
    </source>
</evidence>
<reference evidence="4" key="1">
    <citation type="journal article" date="2002" name="Science">
        <title>The draft genome of Ciona intestinalis: insights into chordate and vertebrate origins.</title>
        <authorList>
            <person name="Dehal P."/>
            <person name="Satou Y."/>
            <person name="Campbell R.K."/>
            <person name="Chapman J."/>
            <person name="Degnan B."/>
            <person name="De Tomaso A."/>
            <person name="Davidson B."/>
            <person name="Di Gregorio A."/>
            <person name="Gelpke M."/>
            <person name="Goodstein D.M."/>
            <person name="Harafuji N."/>
            <person name="Hastings K.E."/>
            <person name="Ho I."/>
            <person name="Hotta K."/>
            <person name="Huang W."/>
            <person name="Kawashima T."/>
            <person name="Lemaire P."/>
            <person name="Martinez D."/>
            <person name="Meinertzhagen I.A."/>
            <person name="Necula S."/>
            <person name="Nonaka M."/>
            <person name="Putnam N."/>
            <person name="Rash S."/>
            <person name="Saiga H."/>
            <person name="Satake M."/>
            <person name="Terry A."/>
            <person name="Yamada L."/>
            <person name="Wang H.G."/>
            <person name="Awazu S."/>
            <person name="Azumi K."/>
            <person name="Boore J."/>
            <person name="Branno M."/>
            <person name="Chin-Bow S."/>
            <person name="DeSantis R."/>
            <person name="Doyle S."/>
            <person name="Francino P."/>
            <person name="Keys D.N."/>
            <person name="Haga S."/>
            <person name="Hayashi H."/>
            <person name="Hino K."/>
            <person name="Imai K.S."/>
            <person name="Inaba K."/>
            <person name="Kano S."/>
            <person name="Kobayashi K."/>
            <person name="Kobayashi M."/>
            <person name="Lee B.I."/>
            <person name="Makabe K.W."/>
            <person name="Manohar C."/>
            <person name="Matassi G."/>
            <person name="Medina M."/>
            <person name="Mochizuki Y."/>
            <person name="Mount S."/>
            <person name="Morishita T."/>
            <person name="Miura S."/>
            <person name="Nakayama A."/>
            <person name="Nishizaka S."/>
            <person name="Nomoto H."/>
            <person name="Ohta F."/>
            <person name="Oishi K."/>
            <person name="Rigoutsos I."/>
            <person name="Sano M."/>
            <person name="Sasaki A."/>
            <person name="Sasakura Y."/>
            <person name="Shoguchi E."/>
            <person name="Shin-i T."/>
            <person name="Spagnuolo A."/>
            <person name="Stainier D."/>
            <person name="Suzuki M.M."/>
            <person name="Tassy O."/>
            <person name="Takatori N."/>
            <person name="Tokuoka M."/>
            <person name="Yagi K."/>
            <person name="Yoshizaki F."/>
            <person name="Wada S."/>
            <person name="Zhang C."/>
            <person name="Hyatt P.D."/>
            <person name="Larimer F."/>
            <person name="Detter C."/>
            <person name="Doggett N."/>
            <person name="Glavina T."/>
            <person name="Hawkins T."/>
            <person name="Richardson P."/>
            <person name="Lucas S."/>
            <person name="Kohara Y."/>
            <person name="Levine M."/>
            <person name="Satoh N."/>
            <person name="Rokhsar D.S."/>
        </authorList>
    </citation>
    <scope>NUCLEOTIDE SEQUENCE [LARGE SCALE GENOMIC DNA]</scope>
</reference>